<evidence type="ECO:0000313" key="2">
    <source>
        <dbReference type="Proteomes" id="UP000051574"/>
    </source>
</evidence>
<accession>A0A0T6B7G3</accession>
<reference evidence="1 2" key="1">
    <citation type="submission" date="2015-09" db="EMBL/GenBank/DDBJ databases">
        <title>Draft genome of the scarab beetle Oryctes borbonicus.</title>
        <authorList>
            <person name="Meyer J.M."/>
            <person name="Markov G.V."/>
            <person name="Baskaran P."/>
            <person name="Herrmann M."/>
            <person name="Sommer R.J."/>
            <person name="Roedelsperger C."/>
        </authorList>
    </citation>
    <scope>NUCLEOTIDE SEQUENCE [LARGE SCALE GENOMIC DNA]</scope>
    <source>
        <strain evidence="1">OB123</strain>
        <tissue evidence="1">Whole animal</tissue>
    </source>
</reference>
<protein>
    <submittedName>
        <fullName evidence="1">Uncharacterized protein</fullName>
    </submittedName>
</protein>
<dbReference type="Proteomes" id="UP000051574">
    <property type="component" value="Unassembled WGS sequence"/>
</dbReference>
<dbReference type="AlphaFoldDB" id="A0A0T6B7G3"/>
<organism evidence="1 2">
    <name type="scientific">Oryctes borbonicus</name>
    <dbReference type="NCBI Taxonomy" id="1629725"/>
    <lineage>
        <taxon>Eukaryota</taxon>
        <taxon>Metazoa</taxon>
        <taxon>Ecdysozoa</taxon>
        <taxon>Arthropoda</taxon>
        <taxon>Hexapoda</taxon>
        <taxon>Insecta</taxon>
        <taxon>Pterygota</taxon>
        <taxon>Neoptera</taxon>
        <taxon>Endopterygota</taxon>
        <taxon>Coleoptera</taxon>
        <taxon>Polyphaga</taxon>
        <taxon>Scarabaeiformia</taxon>
        <taxon>Scarabaeidae</taxon>
        <taxon>Dynastinae</taxon>
        <taxon>Oryctes</taxon>
    </lineage>
</organism>
<proteinExistence type="predicted"/>
<dbReference type="EMBL" id="LJIG01009333">
    <property type="protein sequence ID" value="KRT83289.1"/>
    <property type="molecule type" value="Genomic_DNA"/>
</dbReference>
<name>A0A0T6B7G3_9SCAR</name>
<evidence type="ECO:0000313" key="1">
    <source>
        <dbReference type="EMBL" id="KRT83289.1"/>
    </source>
</evidence>
<gene>
    <name evidence="1" type="ORF">AMK59_3326</name>
</gene>
<feature type="non-terminal residue" evidence="1">
    <location>
        <position position="1"/>
    </location>
</feature>
<sequence>IAPHVTAIPSLKLHDQIACAHLEVRCAYEENKFASSLVFQHICPSDYNIRVIKPIKSNRKPYCRWQVEYIFTDATRSYAGGNNAAEVWRELSRAPSDARIISRKRVNDNTLKAWQIEYGVQPYSCKCLKDFQFELTQPARGDEAQLQ</sequence>
<comment type="caution">
    <text evidence="1">The sequence shown here is derived from an EMBL/GenBank/DDBJ whole genome shotgun (WGS) entry which is preliminary data.</text>
</comment>
<keyword evidence="2" id="KW-1185">Reference proteome</keyword>